<dbReference type="EMBL" id="MHMT01000003">
    <property type="protein sequence ID" value="OGZ33187.1"/>
    <property type="molecule type" value="Genomic_DNA"/>
</dbReference>
<reference evidence="8 9" key="1">
    <citation type="journal article" date="2016" name="Nat. Commun.">
        <title>Thousands of microbial genomes shed light on interconnected biogeochemical processes in an aquifer system.</title>
        <authorList>
            <person name="Anantharaman K."/>
            <person name="Brown C.T."/>
            <person name="Hug L.A."/>
            <person name="Sharon I."/>
            <person name="Castelle C.J."/>
            <person name="Probst A.J."/>
            <person name="Thomas B.C."/>
            <person name="Singh A."/>
            <person name="Wilkins M.J."/>
            <person name="Karaoz U."/>
            <person name="Brodie E.L."/>
            <person name="Williams K.H."/>
            <person name="Hubbard S.S."/>
            <person name="Banfield J.F."/>
        </authorList>
    </citation>
    <scope>NUCLEOTIDE SEQUENCE [LARGE SCALE GENOMIC DNA]</scope>
</reference>
<dbReference type="InterPro" id="IPR023404">
    <property type="entry name" value="rSAM_horseshoe"/>
</dbReference>
<dbReference type="InterPro" id="IPR058240">
    <property type="entry name" value="rSAM_sf"/>
</dbReference>
<dbReference type="GO" id="GO:0031419">
    <property type="term" value="F:cobalamin binding"/>
    <property type="evidence" value="ECO:0007669"/>
    <property type="project" value="InterPro"/>
</dbReference>
<dbReference type="InterPro" id="IPR051198">
    <property type="entry name" value="BchE-like"/>
</dbReference>
<dbReference type="SUPFAM" id="SSF102114">
    <property type="entry name" value="Radical SAM enzymes"/>
    <property type="match status" value="1"/>
</dbReference>
<dbReference type="STRING" id="1801990.A2V69_01515"/>
<dbReference type="Pfam" id="PF02310">
    <property type="entry name" value="B12-binding"/>
    <property type="match status" value="1"/>
</dbReference>
<keyword evidence="4" id="KW-0408">Iron</keyword>
<dbReference type="Pfam" id="PF04055">
    <property type="entry name" value="Radical_SAM"/>
    <property type="match status" value="1"/>
</dbReference>
<name>A0A1G2F5I1_9BACT</name>
<dbReference type="PROSITE" id="PS51332">
    <property type="entry name" value="B12_BINDING"/>
    <property type="match status" value="1"/>
</dbReference>
<dbReference type="Gene3D" id="3.40.50.280">
    <property type="entry name" value="Cobalamin-binding domain"/>
    <property type="match status" value="1"/>
</dbReference>
<accession>A0A1G2F5I1</accession>
<dbReference type="SMART" id="SM00729">
    <property type="entry name" value="Elp3"/>
    <property type="match status" value="1"/>
</dbReference>
<feature type="domain" description="Radical SAM core" evidence="7">
    <location>
        <begin position="192"/>
        <end position="414"/>
    </location>
</feature>
<protein>
    <submittedName>
        <fullName evidence="8">Uncharacterized protein</fullName>
    </submittedName>
</protein>
<dbReference type="AlphaFoldDB" id="A0A1G2F5I1"/>
<keyword evidence="5" id="KW-0411">Iron-sulfur</keyword>
<dbReference type="GO" id="GO:0003824">
    <property type="term" value="F:catalytic activity"/>
    <property type="evidence" value="ECO:0007669"/>
    <property type="project" value="InterPro"/>
</dbReference>
<comment type="caution">
    <text evidence="8">The sequence shown here is derived from an EMBL/GenBank/DDBJ whole genome shotgun (WGS) entry which is preliminary data.</text>
</comment>
<keyword evidence="3" id="KW-0479">Metal-binding</keyword>
<dbReference type="InterPro" id="IPR036724">
    <property type="entry name" value="Cobalamin-bd_sf"/>
</dbReference>
<evidence type="ECO:0000259" key="6">
    <source>
        <dbReference type="PROSITE" id="PS51332"/>
    </source>
</evidence>
<evidence type="ECO:0000259" key="7">
    <source>
        <dbReference type="PROSITE" id="PS51918"/>
    </source>
</evidence>
<evidence type="ECO:0000256" key="3">
    <source>
        <dbReference type="ARBA" id="ARBA00022723"/>
    </source>
</evidence>
<dbReference type="GO" id="GO:0046872">
    <property type="term" value="F:metal ion binding"/>
    <property type="evidence" value="ECO:0007669"/>
    <property type="project" value="UniProtKB-KW"/>
</dbReference>
<dbReference type="Proteomes" id="UP000177810">
    <property type="component" value="Unassembled WGS sequence"/>
</dbReference>
<organism evidence="8 9">
    <name type="scientific">Candidatus Portnoybacteria bacterium RBG_13_40_8</name>
    <dbReference type="NCBI Taxonomy" id="1801990"/>
    <lineage>
        <taxon>Bacteria</taxon>
        <taxon>Candidatus Portnoyibacteriota</taxon>
    </lineage>
</organism>
<keyword evidence="2" id="KW-0949">S-adenosyl-L-methionine</keyword>
<gene>
    <name evidence="8" type="ORF">A2V69_01515</name>
</gene>
<dbReference type="PROSITE" id="PS51918">
    <property type="entry name" value="RADICAL_SAM"/>
    <property type="match status" value="1"/>
</dbReference>
<proteinExistence type="predicted"/>
<dbReference type="CDD" id="cd02068">
    <property type="entry name" value="radical_SAM_B12_BD"/>
    <property type="match status" value="1"/>
</dbReference>
<dbReference type="GO" id="GO:0051539">
    <property type="term" value="F:4 iron, 4 sulfur cluster binding"/>
    <property type="evidence" value="ECO:0007669"/>
    <property type="project" value="UniProtKB-KW"/>
</dbReference>
<dbReference type="InterPro" id="IPR034466">
    <property type="entry name" value="Methyltransferase_Class_B"/>
</dbReference>
<evidence type="ECO:0000256" key="1">
    <source>
        <dbReference type="ARBA" id="ARBA00001966"/>
    </source>
</evidence>
<dbReference type="PANTHER" id="PTHR43409">
    <property type="entry name" value="ANAEROBIC MAGNESIUM-PROTOPORPHYRIN IX MONOMETHYL ESTER CYCLASE-RELATED"/>
    <property type="match status" value="1"/>
</dbReference>
<dbReference type="Gene3D" id="3.80.30.20">
    <property type="entry name" value="tm_1862 like domain"/>
    <property type="match status" value="1"/>
</dbReference>
<feature type="domain" description="B12-binding" evidence="6">
    <location>
        <begin position="3"/>
        <end position="141"/>
    </location>
</feature>
<dbReference type="InterPro" id="IPR007197">
    <property type="entry name" value="rSAM"/>
</dbReference>
<dbReference type="InterPro" id="IPR006638">
    <property type="entry name" value="Elp3/MiaA/NifB-like_rSAM"/>
</dbReference>
<dbReference type="SFLD" id="SFLDG01082">
    <property type="entry name" value="B12-binding_domain_containing"/>
    <property type="match status" value="1"/>
</dbReference>
<dbReference type="SUPFAM" id="SSF52242">
    <property type="entry name" value="Cobalamin (vitamin B12)-binding domain"/>
    <property type="match status" value="1"/>
</dbReference>
<evidence type="ECO:0000313" key="8">
    <source>
        <dbReference type="EMBL" id="OGZ33187.1"/>
    </source>
</evidence>
<evidence type="ECO:0000313" key="9">
    <source>
        <dbReference type="Proteomes" id="UP000177810"/>
    </source>
</evidence>
<comment type="cofactor">
    <cofactor evidence="1">
        <name>[4Fe-4S] cluster</name>
        <dbReference type="ChEBI" id="CHEBI:49883"/>
    </cofactor>
</comment>
<dbReference type="SFLD" id="SFLDS00029">
    <property type="entry name" value="Radical_SAM"/>
    <property type="match status" value="1"/>
</dbReference>
<evidence type="ECO:0000256" key="2">
    <source>
        <dbReference type="ARBA" id="ARBA00022691"/>
    </source>
</evidence>
<evidence type="ECO:0000256" key="4">
    <source>
        <dbReference type="ARBA" id="ARBA00023004"/>
    </source>
</evidence>
<evidence type="ECO:0000256" key="5">
    <source>
        <dbReference type="ARBA" id="ARBA00023014"/>
    </source>
</evidence>
<sequence length="474" mass="54709">MREGKVLLIVHDIYQEDNYLPLGYAYMAAVLKKEGFNVGICCQDVFHYSNEELANLFLKNEDYDLIGVGFLAARFKETVLGLCNTINKYKKNAWLVLGGPGPSPIPGYVLKETKADIIAIGEAEETIVDLLKCKINGSDLSKVKGIAYRKNGKIIINERREPIRDLDSIPFPDWSLFPMDKYTTCLKLFRGTKDDKTLDILTGRGCINRCNFCYRMEKGIRFRSVKNVIKEILLLNSKYGVNYFLMGDELFVFSKKRIFEFRDALKKNNLKIKFSCNARVDIFDEEIVNSLKESGCQFINFGMESSDQRVLDLMNKNTRVEQNIMAAEITNKAGVGLGLNFIWGNKGDTEESLKNNVKLIKKYNLYDQIRTIRPVTPYPGSDLYYEAIDRGLLSGPEDFFNKFKNSDLLTVNFTDIPKEKFYKLLYEANKELITDHFMHTTKDMNNANRLIKSFYDLYFKEKINFRGARHYVKK</sequence>
<dbReference type="CDD" id="cd01335">
    <property type="entry name" value="Radical_SAM"/>
    <property type="match status" value="1"/>
</dbReference>
<dbReference type="InterPro" id="IPR006158">
    <property type="entry name" value="Cobalamin-bd"/>
</dbReference>
<dbReference type="SFLD" id="SFLDG01123">
    <property type="entry name" value="methyltransferase_(Class_B)"/>
    <property type="match status" value="1"/>
</dbReference>